<feature type="chain" id="PRO_5032860164" evidence="2">
    <location>
        <begin position="32"/>
        <end position="354"/>
    </location>
</feature>
<dbReference type="AlphaFoldDB" id="A0A839A4L1"/>
<proteinExistence type="predicted"/>
<protein>
    <submittedName>
        <fullName evidence="3">Extracellular solute-binding protein</fullName>
    </submittedName>
</protein>
<dbReference type="Pfam" id="PF13416">
    <property type="entry name" value="SBP_bac_8"/>
    <property type="match status" value="1"/>
</dbReference>
<dbReference type="Gene3D" id="3.40.190.10">
    <property type="entry name" value="Periplasmic binding protein-like II"/>
    <property type="match status" value="2"/>
</dbReference>
<evidence type="ECO:0000256" key="1">
    <source>
        <dbReference type="ARBA" id="ARBA00022729"/>
    </source>
</evidence>
<keyword evidence="4" id="KW-1185">Reference proteome</keyword>
<evidence type="ECO:0000313" key="3">
    <source>
        <dbReference type="EMBL" id="MBA5729176.1"/>
    </source>
</evidence>
<sequence>MKLKKALGFITVAGTVLSSLGLSSLTSNVQAQDMKEVVVYSNSLSDSREEWIAERAEEAGFSLEFVAAGGGEILNRLLAEKNAPQADVTFGMDEASFAQLTEEQILLEYVPTWVETIPEEANIGNGFYHPLVEQRIFMIYNPEFVSEDQVPSNWQDLAANPDLQGKYMVPNELGGGTNQKAVMSILLQYQDENGEYSISDEGWTQVEEYLNNGYMTPEGEDAWQNFADGKTVMTYTSTSTLPLMEEQYGFEGVIVNPEQGVITMREQIGILDKGEDHDYTAAQEFVEWFGGDEIQAEWAPEFGSHPLNEVAYEATTDRVKEIVDATEPMDVDWDFVRENISSWVEKIELELMPL</sequence>
<feature type="signal peptide" evidence="2">
    <location>
        <begin position="1"/>
        <end position="31"/>
    </location>
</feature>
<dbReference type="GO" id="GO:0030975">
    <property type="term" value="F:thiamine binding"/>
    <property type="evidence" value="ECO:0007669"/>
    <property type="project" value="TreeGrafter"/>
</dbReference>
<dbReference type="GO" id="GO:0030976">
    <property type="term" value="F:thiamine pyrophosphate binding"/>
    <property type="evidence" value="ECO:0007669"/>
    <property type="project" value="TreeGrafter"/>
</dbReference>
<dbReference type="PANTHER" id="PTHR30006">
    <property type="entry name" value="THIAMINE-BINDING PERIPLASMIC PROTEIN-RELATED"/>
    <property type="match status" value="1"/>
</dbReference>
<reference evidence="3 4" key="1">
    <citation type="submission" date="2020-06" db="EMBL/GenBank/DDBJ databases">
        <title>Reclassification of Facklamia ignava, Facklamia soureckii and Facklami tabacinasalis as Falseniella iganva gen. nov., comb. nov., Hutsoniella ignava gen. nov., comb. nov., and Ruoffia tabacinasalis gen. nov., comb. nov and description of Ruoffia haltotolerans sp. nov., isolated from hypersaline Inland Sea of Qatar.</title>
        <authorList>
            <person name="Fotedar R."/>
            <person name="Sankaranarayanan K."/>
            <person name="Lawson P."/>
            <person name="Caldwell M."/>
            <person name="Zeyara A."/>
            <person name="Al Malki A."/>
            <person name="Ali M."/>
        </authorList>
    </citation>
    <scope>NUCLEOTIDE SEQUENCE [LARGE SCALE GENOMIC DNA]</scope>
    <source>
        <strain evidence="3 4">INB8</strain>
    </source>
</reference>
<comment type="caution">
    <text evidence="3">The sequence shown here is derived from an EMBL/GenBank/DDBJ whole genome shotgun (WGS) entry which is preliminary data.</text>
</comment>
<dbReference type="SUPFAM" id="SSF53850">
    <property type="entry name" value="Periplasmic binding protein-like II"/>
    <property type="match status" value="1"/>
</dbReference>
<dbReference type="EMBL" id="JACAOA010000010">
    <property type="protein sequence ID" value="MBA5729176.1"/>
    <property type="molecule type" value="Genomic_DNA"/>
</dbReference>
<name>A0A839A4L1_9LACT</name>
<dbReference type="RefSeq" id="WP_218930877.1">
    <property type="nucleotide sequence ID" value="NZ_JACAOA010000010.1"/>
</dbReference>
<dbReference type="InterPro" id="IPR006059">
    <property type="entry name" value="SBP"/>
</dbReference>
<dbReference type="Proteomes" id="UP000571018">
    <property type="component" value="Unassembled WGS sequence"/>
</dbReference>
<evidence type="ECO:0000313" key="4">
    <source>
        <dbReference type="Proteomes" id="UP000571018"/>
    </source>
</evidence>
<dbReference type="PANTHER" id="PTHR30006:SF2">
    <property type="entry name" value="ABC TRANSPORTER SUBSTRATE-BINDING PROTEIN"/>
    <property type="match status" value="1"/>
</dbReference>
<accession>A0A839A4L1</accession>
<evidence type="ECO:0000256" key="2">
    <source>
        <dbReference type="SAM" id="SignalP"/>
    </source>
</evidence>
<keyword evidence="1 2" id="KW-0732">Signal</keyword>
<organism evidence="3 4">
    <name type="scientific">Ruoffia halotolerans</name>
    <dbReference type="NCBI Taxonomy" id="2748684"/>
    <lineage>
        <taxon>Bacteria</taxon>
        <taxon>Bacillati</taxon>
        <taxon>Bacillota</taxon>
        <taxon>Bacilli</taxon>
        <taxon>Lactobacillales</taxon>
        <taxon>Aerococcaceae</taxon>
        <taxon>Ruoffia</taxon>
    </lineage>
</organism>
<gene>
    <name evidence="3" type="ORF">HW423_05190</name>
</gene>
<dbReference type="GO" id="GO:0015888">
    <property type="term" value="P:thiamine transport"/>
    <property type="evidence" value="ECO:0007669"/>
    <property type="project" value="TreeGrafter"/>
</dbReference>
<dbReference type="GO" id="GO:0030288">
    <property type="term" value="C:outer membrane-bounded periplasmic space"/>
    <property type="evidence" value="ECO:0007669"/>
    <property type="project" value="TreeGrafter"/>
</dbReference>